<dbReference type="RefSeq" id="WP_163689957.1">
    <property type="nucleotide sequence ID" value="NZ_AP022591.1"/>
</dbReference>
<keyword evidence="3" id="KW-0233">DNA recombination</keyword>
<protein>
    <submittedName>
        <fullName evidence="10">Serine recombinase</fullName>
    </submittedName>
</protein>
<evidence type="ECO:0000256" key="3">
    <source>
        <dbReference type="ARBA" id="ARBA00023172"/>
    </source>
</evidence>
<dbReference type="Proteomes" id="UP000466431">
    <property type="component" value="Chromosome"/>
</dbReference>
<keyword evidence="2" id="KW-0238">DNA-binding</keyword>
<dbReference type="CDD" id="cd00338">
    <property type="entry name" value="Ser_Recombinase"/>
    <property type="match status" value="1"/>
</dbReference>
<reference evidence="10 11" key="1">
    <citation type="journal article" date="2019" name="Emerg. Microbes Infect.">
        <title>Comprehensive subspecies identification of 175 nontuberculous mycobacteria species based on 7547 genomic profiles.</title>
        <authorList>
            <person name="Matsumoto Y."/>
            <person name="Kinjo T."/>
            <person name="Motooka D."/>
            <person name="Nabeya D."/>
            <person name="Jung N."/>
            <person name="Uechi K."/>
            <person name="Horii T."/>
            <person name="Iida T."/>
            <person name="Fujita J."/>
            <person name="Nakamura S."/>
        </authorList>
    </citation>
    <scope>NUCLEOTIDE SEQUENCE [LARGE SCALE GENOMIC DNA]</scope>
    <source>
        <strain evidence="10 11">JCM 18439</strain>
    </source>
</reference>
<evidence type="ECO:0000256" key="4">
    <source>
        <dbReference type="PIRSR" id="PIRSR606118-50"/>
    </source>
</evidence>
<accession>A0A7I7RMS3</accession>
<dbReference type="InterPro" id="IPR011109">
    <property type="entry name" value="DNA_bind_recombinase_dom"/>
</dbReference>
<feature type="domain" description="Resolvase/invertase-type recombinase catalytic" evidence="8">
    <location>
        <begin position="2"/>
        <end position="149"/>
    </location>
</feature>
<dbReference type="GO" id="GO:0003677">
    <property type="term" value="F:DNA binding"/>
    <property type="evidence" value="ECO:0007669"/>
    <property type="project" value="UniProtKB-KW"/>
</dbReference>
<dbReference type="Pfam" id="PF07508">
    <property type="entry name" value="Recombinase"/>
    <property type="match status" value="1"/>
</dbReference>
<dbReference type="EMBL" id="AP022591">
    <property type="protein sequence ID" value="BBY45803.1"/>
    <property type="molecule type" value="Genomic_DNA"/>
</dbReference>
<dbReference type="AlphaFoldDB" id="A0A7I7RMS3"/>
<feature type="domain" description="Recombinase" evidence="9">
    <location>
        <begin position="157"/>
        <end position="290"/>
    </location>
</feature>
<dbReference type="PANTHER" id="PTHR30461">
    <property type="entry name" value="DNA-INVERTASE FROM LAMBDOID PROPHAGE"/>
    <property type="match status" value="1"/>
</dbReference>
<dbReference type="SUPFAM" id="SSF53041">
    <property type="entry name" value="Resolvase-like"/>
    <property type="match status" value="1"/>
</dbReference>
<dbReference type="GO" id="GO:0000150">
    <property type="term" value="F:DNA strand exchange activity"/>
    <property type="evidence" value="ECO:0007669"/>
    <property type="project" value="InterPro"/>
</dbReference>
<dbReference type="Pfam" id="PF13408">
    <property type="entry name" value="Zn_ribbon_recom"/>
    <property type="match status" value="1"/>
</dbReference>
<dbReference type="SMART" id="SM00857">
    <property type="entry name" value="Resolvase"/>
    <property type="match status" value="1"/>
</dbReference>
<dbReference type="Pfam" id="PF00239">
    <property type="entry name" value="Resolvase"/>
    <property type="match status" value="1"/>
</dbReference>
<dbReference type="PROSITE" id="PS00397">
    <property type="entry name" value="RECOMBINASES_1"/>
    <property type="match status" value="1"/>
</dbReference>
<evidence type="ECO:0000256" key="7">
    <source>
        <dbReference type="SAM" id="MobiDB-lite"/>
    </source>
</evidence>
<dbReference type="InterPro" id="IPR006119">
    <property type="entry name" value="Resolv_N"/>
</dbReference>
<evidence type="ECO:0000259" key="8">
    <source>
        <dbReference type="PROSITE" id="PS51736"/>
    </source>
</evidence>
<name>A0A7I7RMS3_MYCCF</name>
<dbReference type="InterPro" id="IPR006118">
    <property type="entry name" value="Recombinase_CS"/>
</dbReference>
<dbReference type="InterPro" id="IPR025827">
    <property type="entry name" value="Zn_ribbon_recom_dom"/>
</dbReference>
<dbReference type="PROSITE" id="PS51737">
    <property type="entry name" value="RECOMBINASE_DNA_BIND"/>
    <property type="match status" value="1"/>
</dbReference>
<evidence type="ECO:0000259" key="9">
    <source>
        <dbReference type="PROSITE" id="PS51737"/>
    </source>
</evidence>
<evidence type="ECO:0000256" key="1">
    <source>
        <dbReference type="ARBA" id="ARBA00022908"/>
    </source>
</evidence>
<proteinExistence type="predicted"/>
<feature type="compositionally biased region" description="Pro residues" evidence="7">
    <location>
        <begin position="514"/>
        <end position="535"/>
    </location>
</feature>
<keyword evidence="6" id="KW-0175">Coiled coil</keyword>
<gene>
    <name evidence="10" type="ORF">MCEL_40980</name>
</gene>
<keyword evidence="11" id="KW-1185">Reference proteome</keyword>
<dbReference type="KEGG" id="mcee:MCEL_40980"/>
<sequence length="571" mass="64921">MRAALYARVSTERQADRGTIGSQLALLRDHITAAGDELVGEYVDDGHSGARLDRPGLDALRDAAEAGLVERVWCLSPDRLARAYAYQVLVLDELDRFGVTVAFTDSPGLAADDPQATLLTQVQGVIAEYEKAKIAERYRRGKLFRARAGEIVTWKASYGYRRIPRSPATGQAHHEVYEPEAAVVRRIFTDRAAGITVREICRRLNADGVPSPTGKPTWGHSTLSRLLRNEAYIGRVYYNRTESVPDRRPTRRNRQVPRDRDEWIPIECPRIISDELFQAASRVATDNSKWSPRRAEPGQWLLKGLVKCGVCGVGTNCHKMRGRNGTWHRYYYCRNHDPLRAGGEQHRCPERNIRADALDTFVFDHIRAAITHPDQLLAGEQAVTLHTPIPDDELLSAELARLDRKIDAADAERRRLIDLYQGGFIELPEMQRRATEVAARRKELQHKRTSLAHERTALARDNQLRRRVHDFAARIHAVIDTLDDIQKQQLLRLLVEDVRVTGWHVQIRLRIALDPPPPDPPQPTSPTGKPLPVPHPVSTQDRLRSVSDPERRQLPTQRPRPWPHTCRDHHH</sequence>
<evidence type="ECO:0000313" key="11">
    <source>
        <dbReference type="Proteomes" id="UP000466431"/>
    </source>
</evidence>
<evidence type="ECO:0000256" key="2">
    <source>
        <dbReference type="ARBA" id="ARBA00023125"/>
    </source>
</evidence>
<feature type="compositionally biased region" description="Basic and acidic residues" evidence="7">
    <location>
        <begin position="541"/>
        <end position="553"/>
    </location>
</feature>
<dbReference type="GO" id="GO:0015074">
    <property type="term" value="P:DNA integration"/>
    <property type="evidence" value="ECO:0007669"/>
    <property type="project" value="UniProtKB-KW"/>
</dbReference>
<evidence type="ECO:0000256" key="5">
    <source>
        <dbReference type="PROSITE-ProRule" id="PRU10137"/>
    </source>
</evidence>
<dbReference type="Gene3D" id="3.90.1750.20">
    <property type="entry name" value="Putative Large Serine Recombinase, Chain B, Domain 2"/>
    <property type="match status" value="1"/>
</dbReference>
<evidence type="ECO:0000256" key="6">
    <source>
        <dbReference type="SAM" id="Coils"/>
    </source>
</evidence>
<dbReference type="InterPro" id="IPR038109">
    <property type="entry name" value="DNA_bind_recomb_sf"/>
</dbReference>
<dbReference type="InterPro" id="IPR050639">
    <property type="entry name" value="SSR_resolvase"/>
</dbReference>
<dbReference type="InterPro" id="IPR036162">
    <property type="entry name" value="Resolvase-like_N_sf"/>
</dbReference>
<dbReference type="PANTHER" id="PTHR30461:SF23">
    <property type="entry name" value="DNA RECOMBINASE-RELATED"/>
    <property type="match status" value="1"/>
</dbReference>
<organism evidence="10 11">
    <name type="scientific">Mycolicibacterium celeriflavum</name>
    <name type="common">Mycobacterium celeriflavum</name>
    <dbReference type="NCBI Taxonomy" id="1249101"/>
    <lineage>
        <taxon>Bacteria</taxon>
        <taxon>Bacillati</taxon>
        <taxon>Actinomycetota</taxon>
        <taxon>Actinomycetes</taxon>
        <taxon>Mycobacteriales</taxon>
        <taxon>Mycobacteriaceae</taxon>
        <taxon>Mycolicibacterium</taxon>
    </lineage>
</organism>
<feature type="coiled-coil region" evidence="6">
    <location>
        <begin position="392"/>
        <end position="419"/>
    </location>
</feature>
<evidence type="ECO:0000313" key="10">
    <source>
        <dbReference type="EMBL" id="BBY45803.1"/>
    </source>
</evidence>
<dbReference type="Gene3D" id="3.40.50.1390">
    <property type="entry name" value="Resolvase, N-terminal catalytic domain"/>
    <property type="match status" value="1"/>
</dbReference>
<keyword evidence="1" id="KW-0229">DNA integration</keyword>
<feature type="region of interest" description="Disordered" evidence="7">
    <location>
        <begin position="512"/>
        <end position="571"/>
    </location>
</feature>
<dbReference type="PROSITE" id="PS51736">
    <property type="entry name" value="RECOMBINASES_3"/>
    <property type="match status" value="1"/>
</dbReference>
<feature type="active site" description="O-(5'-phospho-DNA)-serine intermediate" evidence="4 5">
    <location>
        <position position="10"/>
    </location>
</feature>